<organism evidence="1 2">
    <name type="scientific">Streblomastix strix</name>
    <dbReference type="NCBI Taxonomy" id="222440"/>
    <lineage>
        <taxon>Eukaryota</taxon>
        <taxon>Metamonada</taxon>
        <taxon>Preaxostyla</taxon>
        <taxon>Oxymonadida</taxon>
        <taxon>Streblomastigidae</taxon>
        <taxon>Streblomastix</taxon>
    </lineage>
</organism>
<reference evidence="1 2" key="1">
    <citation type="submission" date="2019-03" db="EMBL/GenBank/DDBJ databases">
        <title>Single cell metagenomics reveals metabolic interactions within the superorganism composed of flagellate Streblomastix strix and complex community of Bacteroidetes bacteria on its surface.</title>
        <authorList>
            <person name="Treitli S.C."/>
            <person name="Kolisko M."/>
            <person name="Husnik F."/>
            <person name="Keeling P."/>
            <person name="Hampl V."/>
        </authorList>
    </citation>
    <scope>NUCLEOTIDE SEQUENCE [LARGE SCALE GENOMIC DNA]</scope>
    <source>
        <strain evidence="1">ST1C</strain>
    </source>
</reference>
<dbReference type="EMBL" id="SNRW01003677">
    <property type="protein sequence ID" value="KAA6389204.1"/>
    <property type="molecule type" value="Genomic_DNA"/>
</dbReference>
<evidence type="ECO:0000313" key="2">
    <source>
        <dbReference type="Proteomes" id="UP000324800"/>
    </source>
</evidence>
<dbReference type="AlphaFoldDB" id="A0A5J4W2J5"/>
<protein>
    <submittedName>
        <fullName evidence="1">Uncharacterized protein</fullName>
    </submittedName>
</protein>
<name>A0A5J4W2J5_9EUKA</name>
<accession>A0A5J4W2J5</accession>
<dbReference type="Proteomes" id="UP000324800">
    <property type="component" value="Unassembled WGS sequence"/>
</dbReference>
<proteinExistence type="predicted"/>
<gene>
    <name evidence="1" type="ORF">EZS28_015272</name>
</gene>
<evidence type="ECO:0000313" key="1">
    <source>
        <dbReference type="EMBL" id="KAA6389204.1"/>
    </source>
</evidence>
<comment type="caution">
    <text evidence="1">The sequence shown here is derived from an EMBL/GenBank/DDBJ whole genome shotgun (WGS) entry which is preliminary data.</text>
</comment>
<sequence length="67" mass="7499">MGLLAVSGEDFDVEQAHLINRRNFIQDEQILLIVVVITLKGSHAFSTTCFIGFCKPAASIAYQKYEH</sequence>